<feature type="transmembrane region" description="Helical" evidence="7">
    <location>
        <begin position="88"/>
        <end position="106"/>
    </location>
</feature>
<dbReference type="AlphaFoldDB" id="A0A4R3LA21"/>
<evidence type="ECO:0000256" key="5">
    <source>
        <dbReference type="ARBA" id="ARBA00022989"/>
    </source>
</evidence>
<reference evidence="9 10" key="1">
    <citation type="submission" date="2019-03" db="EMBL/GenBank/DDBJ databases">
        <title>Genomic Encyclopedia of Type Strains, Phase IV (KMG-IV): sequencing the most valuable type-strain genomes for metagenomic binning, comparative biology and taxonomic classification.</title>
        <authorList>
            <person name="Goeker M."/>
        </authorList>
    </citation>
    <scope>NUCLEOTIDE SEQUENCE [LARGE SCALE GENOMIC DNA]</scope>
    <source>
        <strain evidence="9 10">DSM 45707</strain>
    </source>
</reference>
<evidence type="ECO:0000256" key="2">
    <source>
        <dbReference type="ARBA" id="ARBA00022448"/>
    </source>
</evidence>
<dbReference type="SUPFAM" id="SSF161098">
    <property type="entry name" value="MetI-like"/>
    <property type="match status" value="1"/>
</dbReference>
<comment type="caution">
    <text evidence="9">The sequence shown here is derived from an EMBL/GenBank/DDBJ whole genome shotgun (WGS) entry which is preliminary data.</text>
</comment>
<evidence type="ECO:0000313" key="10">
    <source>
        <dbReference type="Proteomes" id="UP000294937"/>
    </source>
</evidence>
<dbReference type="CDD" id="cd06261">
    <property type="entry name" value="TM_PBP2"/>
    <property type="match status" value="1"/>
</dbReference>
<evidence type="ECO:0000256" key="4">
    <source>
        <dbReference type="ARBA" id="ARBA00022692"/>
    </source>
</evidence>
<dbReference type="InterPro" id="IPR035906">
    <property type="entry name" value="MetI-like_sf"/>
</dbReference>
<evidence type="ECO:0000256" key="3">
    <source>
        <dbReference type="ARBA" id="ARBA00022475"/>
    </source>
</evidence>
<dbReference type="GO" id="GO:0005886">
    <property type="term" value="C:plasma membrane"/>
    <property type="evidence" value="ECO:0007669"/>
    <property type="project" value="UniProtKB-SubCell"/>
</dbReference>
<keyword evidence="2 7" id="KW-0813">Transport</keyword>
<feature type="transmembrane region" description="Helical" evidence="7">
    <location>
        <begin position="26"/>
        <end position="43"/>
    </location>
</feature>
<dbReference type="GO" id="GO:0055085">
    <property type="term" value="P:transmembrane transport"/>
    <property type="evidence" value="ECO:0007669"/>
    <property type="project" value="InterPro"/>
</dbReference>
<accession>A0A4R3LA21</accession>
<keyword evidence="4 7" id="KW-0812">Transmembrane</keyword>
<keyword evidence="10" id="KW-1185">Reference proteome</keyword>
<dbReference type="InterPro" id="IPR000515">
    <property type="entry name" value="MetI-like"/>
</dbReference>
<dbReference type="Gene3D" id="1.10.3720.10">
    <property type="entry name" value="MetI-like"/>
    <property type="match status" value="1"/>
</dbReference>
<keyword evidence="3" id="KW-1003">Cell membrane</keyword>
<keyword evidence="6 7" id="KW-0472">Membrane</keyword>
<dbReference type="PANTHER" id="PTHR30151:SF19">
    <property type="entry name" value="ABC TRANSPORTER PERMEASE"/>
    <property type="match status" value="1"/>
</dbReference>
<dbReference type="PROSITE" id="PS50928">
    <property type="entry name" value="ABC_TM1"/>
    <property type="match status" value="1"/>
</dbReference>
<sequence>MNPLKPTVAHSPAYVAYLRHLKRTQWLVWTIRLAILIIFLSLWEWSTQTGWVDPFLFSSPTLVWQQAVQLAQTGELISHIFLTASETIIGFLLGTAGGIGLATLIWSSPFFSRILDPYLVVLNSMPKVALGPFFIVTIGAGFGSILAMAVAITIIITTLVIHTSYQNVDESYLIVARSLGATRSQIFRMIIFPACIPDMIASLKVNVGLAWVGVIVGEFLVSKGGLGYLIMYGFQVFNLNLVMLSLVVIALIATIMYQLISWLEQYLLQKQ</sequence>
<dbReference type="RefSeq" id="WP_243648599.1">
    <property type="nucleotide sequence ID" value="NZ_SMAG01000001.1"/>
</dbReference>
<proteinExistence type="inferred from homology"/>
<feature type="transmembrane region" description="Helical" evidence="7">
    <location>
        <begin position="237"/>
        <end position="260"/>
    </location>
</feature>
<dbReference type="PANTHER" id="PTHR30151">
    <property type="entry name" value="ALKANE SULFONATE ABC TRANSPORTER-RELATED, MEMBRANE SUBUNIT"/>
    <property type="match status" value="1"/>
</dbReference>
<comment type="subcellular location">
    <subcellularLocation>
        <location evidence="1 7">Cell membrane</location>
        <topology evidence="1 7">Multi-pass membrane protein</topology>
    </subcellularLocation>
</comment>
<dbReference type="EMBL" id="SMAG01000001">
    <property type="protein sequence ID" value="TCS96532.1"/>
    <property type="molecule type" value="Genomic_DNA"/>
</dbReference>
<name>A0A4R3LA21_9BACL</name>
<evidence type="ECO:0000259" key="8">
    <source>
        <dbReference type="PROSITE" id="PS50928"/>
    </source>
</evidence>
<keyword evidence="5 7" id="KW-1133">Transmembrane helix</keyword>
<feature type="domain" description="ABC transmembrane type-1" evidence="8">
    <location>
        <begin position="76"/>
        <end position="260"/>
    </location>
</feature>
<dbReference type="Proteomes" id="UP000294937">
    <property type="component" value="Unassembled WGS sequence"/>
</dbReference>
<evidence type="ECO:0000313" key="9">
    <source>
        <dbReference type="EMBL" id="TCS96532.1"/>
    </source>
</evidence>
<dbReference type="Pfam" id="PF00528">
    <property type="entry name" value="BPD_transp_1"/>
    <property type="match status" value="1"/>
</dbReference>
<feature type="transmembrane region" description="Helical" evidence="7">
    <location>
        <begin position="209"/>
        <end position="230"/>
    </location>
</feature>
<evidence type="ECO:0000256" key="1">
    <source>
        <dbReference type="ARBA" id="ARBA00004651"/>
    </source>
</evidence>
<evidence type="ECO:0000256" key="7">
    <source>
        <dbReference type="RuleBase" id="RU363032"/>
    </source>
</evidence>
<evidence type="ECO:0000256" key="6">
    <source>
        <dbReference type="ARBA" id="ARBA00023136"/>
    </source>
</evidence>
<feature type="transmembrane region" description="Helical" evidence="7">
    <location>
        <begin position="145"/>
        <end position="165"/>
    </location>
</feature>
<organism evidence="9 10">
    <name type="scientific">Hazenella coriacea</name>
    <dbReference type="NCBI Taxonomy" id="1179467"/>
    <lineage>
        <taxon>Bacteria</taxon>
        <taxon>Bacillati</taxon>
        <taxon>Bacillota</taxon>
        <taxon>Bacilli</taxon>
        <taxon>Bacillales</taxon>
        <taxon>Thermoactinomycetaceae</taxon>
        <taxon>Hazenella</taxon>
    </lineage>
</organism>
<comment type="similarity">
    <text evidence="7">Belongs to the binding-protein-dependent transport system permease family.</text>
</comment>
<gene>
    <name evidence="9" type="ORF">EDD58_101166</name>
</gene>
<protein>
    <submittedName>
        <fullName evidence="9">NitT/TauT family transport system permease protein</fullName>
    </submittedName>
</protein>